<dbReference type="InterPro" id="IPR045034">
    <property type="entry name" value="O-acyltransferase_WSD1-like"/>
</dbReference>
<dbReference type="GO" id="GO:0005886">
    <property type="term" value="C:plasma membrane"/>
    <property type="evidence" value="ECO:0007669"/>
    <property type="project" value="UniProtKB-SubCell"/>
</dbReference>
<evidence type="ECO:0000256" key="2">
    <source>
        <dbReference type="ARBA" id="ARBA00004586"/>
    </source>
</evidence>
<evidence type="ECO:0008006" key="16">
    <source>
        <dbReference type="Google" id="ProtNLM"/>
    </source>
</evidence>
<evidence type="ECO:0000256" key="3">
    <source>
        <dbReference type="ARBA" id="ARBA00004771"/>
    </source>
</evidence>
<comment type="subcellular location">
    <subcellularLocation>
        <location evidence="1">Cell membrane</location>
        <topology evidence="1">Single-pass membrane protein</topology>
    </subcellularLocation>
    <subcellularLocation>
        <location evidence="2">Endoplasmic reticulum membrane</location>
    </subcellularLocation>
</comment>
<dbReference type="InterPro" id="IPR009721">
    <property type="entry name" value="O-acyltransferase_WSD1_C"/>
</dbReference>
<dbReference type="GO" id="GO:0005789">
    <property type="term" value="C:endoplasmic reticulum membrane"/>
    <property type="evidence" value="ECO:0007669"/>
    <property type="project" value="UniProtKB-SubCell"/>
</dbReference>
<dbReference type="Pfam" id="PF06974">
    <property type="entry name" value="WS_DGAT_C"/>
    <property type="match status" value="1"/>
</dbReference>
<proteinExistence type="inferred from homology"/>
<dbReference type="AlphaFoldDB" id="A0A8S9KUK9"/>
<dbReference type="PANTHER" id="PTHR31650:SF35">
    <property type="entry name" value="WAX ESTER SYNTHASE_DIACYLGLYCEROL ACYLTRANSFERASE 11"/>
    <property type="match status" value="1"/>
</dbReference>
<dbReference type="InterPro" id="IPR023213">
    <property type="entry name" value="CAT-like_dom_sf"/>
</dbReference>
<evidence type="ECO:0000259" key="12">
    <source>
        <dbReference type="Pfam" id="PF03007"/>
    </source>
</evidence>
<evidence type="ECO:0000256" key="6">
    <source>
        <dbReference type="ARBA" id="ARBA00022824"/>
    </source>
</evidence>
<dbReference type="GO" id="GO:0019432">
    <property type="term" value="P:triglyceride biosynthetic process"/>
    <property type="evidence" value="ECO:0007669"/>
    <property type="project" value="TreeGrafter"/>
</dbReference>
<keyword evidence="11" id="KW-1133">Transmembrane helix</keyword>
<dbReference type="Gene3D" id="3.30.559.10">
    <property type="entry name" value="Chloramphenicol acetyltransferase-like domain"/>
    <property type="match status" value="1"/>
</dbReference>
<keyword evidence="7" id="KW-0012">Acyltransferase</keyword>
<dbReference type="Pfam" id="PF03007">
    <property type="entry name" value="WS_DGAT_cat"/>
    <property type="match status" value="1"/>
</dbReference>
<evidence type="ECO:0000256" key="5">
    <source>
        <dbReference type="ARBA" id="ARBA00022679"/>
    </source>
</evidence>
<sequence>MKNGKKGKPRWVRTKVRVEEHVIVPDIEPNTENPDQYLEDYISKLTTVPLDLSKPLWEIHVLCLKTSNAESIGILKIHHSLGDGMSLMSLFLACTRKTSDPEALPTVAVQKKQFGPSCYTGFFNKIWWLFVGLWFILRLVFNTFIDVLMFALTICFLGDTETPLLAKPGSELKPKKFVYRIISFDDVKLVKNAVNMTVNDVLLGVTQAGLSRYLSRRYDQAATPKSKDLMRRIRLRSAIMINLRPNTGIEALADMMAKKSKCRWGNLFGYILLPFSLGLETDPLEYLRRAKVTVDRKKHSLEAVFSMAFFKLILKVLGLKVKFKLLIHIFNHLYNYFVCLSKLILSNGEPN</sequence>
<dbReference type="SUPFAM" id="SSF52777">
    <property type="entry name" value="CoA-dependent acyltransferases"/>
    <property type="match status" value="1"/>
</dbReference>
<dbReference type="EMBL" id="QGKW02000717">
    <property type="protein sequence ID" value="KAF2597371.1"/>
    <property type="molecule type" value="Genomic_DNA"/>
</dbReference>
<gene>
    <name evidence="14" type="ORF">F2Q68_00008189</name>
</gene>
<evidence type="ECO:0000256" key="10">
    <source>
        <dbReference type="ARBA" id="ARBA00048109"/>
    </source>
</evidence>
<protein>
    <recommendedName>
        <fullName evidence="16">Diacylglycerol O-acyltransferase</fullName>
    </recommendedName>
</protein>
<keyword evidence="11" id="KW-0812">Transmembrane</keyword>
<accession>A0A8S9KUK9</accession>
<keyword evidence="11" id="KW-0472">Membrane</keyword>
<dbReference type="GO" id="GO:0004144">
    <property type="term" value="F:diacylglycerol O-acyltransferase activity"/>
    <property type="evidence" value="ECO:0007669"/>
    <property type="project" value="UniProtKB-EC"/>
</dbReference>
<dbReference type="GO" id="GO:0047196">
    <property type="term" value="F:long-chain-alcohol O-fatty-acyltransferase activity"/>
    <property type="evidence" value="ECO:0007669"/>
    <property type="project" value="UniProtKB-EC"/>
</dbReference>
<reference evidence="14" key="1">
    <citation type="submission" date="2019-12" db="EMBL/GenBank/DDBJ databases">
        <title>Genome sequencing and annotation of Brassica cretica.</title>
        <authorList>
            <person name="Studholme D.J."/>
            <person name="Sarris P.F."/>
        </authorList>
    </citation>
    <scope>NUCLEOTIDE SEQUENCE</scope>
    <source>
        <strain evidence="14">PFS-001/15</strain>
        <tissue evidence="14">Leaf</tissue>
    </source>
</reference>
<evidence type="ECO:0000313" key="15">
    <source>
        <dbReference type="Proteomes" id="UP000712281"/>
    </source>
</evidence>
<comment type="similarity">
    <text evidence="8">In the N-terminal section; belongs to the long-chain O-acyltransferase family.</text>
</comment>
<dbReference type="PANTHER" id="PTHR31650">
    <property type="entry name" value="O-ACYLTRANSFERASE (WSD1-LIKE) FAMILY PROTEIN"/>
    <property type="match status" value="1"/>
</dbReference>
<comment type="caution">
    <text evidence="14">The sequence shown here is derived from an EMBL/GenBank/DDBJ whole genome shotgun (WGS) entry which is preliminary data.</text>
</comment>
<evidence type="ECO:0000259" key="13">
    <source>
        <dbReference type="Pfam" id="PF06974"/>
    </source>
</evidence>
<evidence type="ECO:0000256" key="7">
    <source>
        <dbReference type="ARBA" id="ARBA00023315"/>
    </source>
</evidence>
<evidence type="ECO:0000256" key="9">
    <source>
        <dbReference type="ARBA" id="ARBA00047604"/>
    </source>
</evidence>
<comment type="catalytic activity">
    <reaction evidence="9">
        <text>a long chain fatty alcohol + a fatty acyl-CoA = a long-chain alcohol wax ester + CoA</text>
        <dbReference type="Rhea" id="RHEA:38443"/>
        <dbReference type="ChEBI" id="CHEBI:17135"/>
        <dbReference type="ChEBI" id="CHEBI:57287"/>
        <dbReference type="ChEBI" id="CHEBI:77636"/>
        <dbReference type="ChEBI" id="CHEBI:235323"/>
        <dbReference type="EC" id="2.3.1.75"/>
    </reaction>
</comment>
<feature type="transmembrane region" description="Helical" evidence="11">
    <location>
        <begin position="122"/>
        <end position="141"/>
    </location>
</feature>
<comment type="pathway">
    <text evidence="4">Lipid metabolism.</text>
</comment>
<evidence type="ECO:0000313" key="14">
    <source>
        <dbReference type="EMBL" id="KAF2597371.1"/>
    </source>
</evidence>
<feature type="domain" description="O-acyltransferase WSD1 C-terminal" evidence="13">
    <location>
        <begin position="264"/>
        <end position="341"/>
    </location>
</feature>
<feature type="domain" description="O-acyltransferase WSD1-like N-terminal" evidence="12">
    <location>
        <begin position="36"/>
        <end position="201"/>
    </location>
</feature>
<dbReference type="Proteomes" id="UP000712281">
    <property type="component" value="Unassembled WGS sequence"/>
</dbReference>
<keyword evidence="6" id="KW-0256">Endoplasmic reticulum</keyword>
<evidence type="ECO:0000256" key="4">
    <source>
        <dbReference type="ARBA" id="ARBA00005189"/>
    </source>
</evidence>
<comment type="catalytic activity">
    <reaction evidence="10">
        <text>an acyl-CoA + a 1,2-diacyl-sn-glycerol = a triacyl-sn-glycerol + CoA</text>
        <dbReference type="Rhea" id="RHEA:10868"/>
        <dbReference type="ChEBI" id="CHEBI:17815"/>
        <dbReference type="ChEBI" id="CHEBI:57287"/>
        <dbReference type="ChEBI" id="CHEBI:58342"/>
        <dbReference type="ChEBI" id="CHEBI:64615"/>
        <dbReference type="EC" id="2.3.1.20"/>
    </reaction>
</comment>
<evidence type="ECO:0000256" key="8">
    <source>
        <dbReference type="ARBA" id="ARBA00024360"/>
    </source>
</evidence>
<name>A0A8S9KUK9_BRACR</name>
<organism evidence="14 15">
    <name type="scientific">Brassica cretica</name>
    <name type="common">Mustard</name>
    <dbReference type="NCBI Taxonomy" id="69181"/>
    <lineage>
        <taxon>Eukaryota</taxon>
        <taxon>Viridiplantae</taxon>
        <taxon>Streptophyta</taxon>
        <taxon>Embryophyta</taxon>
        <taxon>Tracheophyta</taxon>
        <taxon>Spermatophyta</taxon>
        <taxon>Magnoliopsida</taxon>
        <taxon>eudicotyledons</taxon>
        <taxon>Gunneridae</taxon>
        <taxon>Pentapetalae</taxon>
        <taxon>rosids</taxon>
        <taxon>malvids</taxon>
        <taxon>Brassicales</taxon>
        <taxon>Brassicaceae</taxon>
        <taxon>Brassiceae</taxon>
        <taxon>Brassica</taxon>
    </lineage>
</organism>
<evidence type="ECO:0000256" key="1">
    <source>
        <dbReference type="ARBA" id="ARBA00004162"/>
    </source>
</evidence>
<dbReference type="InterPro" id="IPR004255">
    <property type="entry name" value="O-acyltransferase_WSD1_N"/>
</dbReference>
<keyword evidence="5" id="KW-0808">Transferase</keyword>
<evidence type="ECO:0000256" key="11">
    <source>
        <dbReference type="SAM" id="Phobius"/>
    </source>
</evidence>
<comment type="pathway">
    <text evidence="3">Glycerolipid metabolism; triacylglycerol biosynthesis.</text>
</comment>